<name>A0A7H8QRM8_TALRU</name>
<protein>
    <recommendedName>
        <fullName evidence="1">AB hydrolase-1 domain-containing protein</fullName>
    </recommendedName>
</protein>
<dbReference type="PANTHER" id="PTHR43798">
    <property type="entry name" value="MONOACYLGLYCEROL LIPASE"/>
    <property type="match status" value="1"/>
</dbReference>
<dbReference type="RefSeq" id="XP_035342740.1">
    <property type="nucleotide sequence ID" value="XM_035486847.1"/>
</dbReference>
<feature type="domain" description="AB hydrolase-1" evidence="1">
    <location>
        <begin position="28"/>
        <end position="248"/>
    </location>
</feature>
<dbReference type="InterPro" id="IPR050266">
    <property type="entry name" value="AB_hydrolase_sf"/>
</dbReference>
<gene>
    <name evidence="2" type="ORF">TRUGW13939_03667</name>
</gene>
<dbReference type="EMBL" id="CP055899">
    <property type="protein sequence ID" value="QKX56562.1"/>
    <property type="molecule type" value="Genomic_DNA"/>
</dbReference>
<organism evidence="2 3">
    <name type="scientific">Talaromyces rugulosus</name>
    <name type="common">Penicillium rugulosum</name>
    <dbReference type="NCBI Taxonomy" id="121627"/>
    <lineage>
        <taxon>Eukaryota</taxon>
        <taxon>Fungi</taxon>
        <taxon>Dikarya</taxon>
        <taxon>Ascomycota</taxon>
        <taxon>Pezizomycotina</taxon>
        <taxon>Eurotiomycetes</taxon>
        <taxon>Eurotiomycetidae</taxon>
        <taxon>Eurotiales</taxon>
        <taxon>Trichocomaceae</taxon>
        <taxon>Talaromyces</taxon>
        <taxon>Talaromyces sect. Islandici</taxon>
    </lineage>
</organism>
<dbReference type="AlphaFoldDB" id="A0A7H8QRM8"/>
<dbReference type="KEGG" id="trg:TRUGW13939_03667"/>
<dbReference type="GO" id="GO:0016020">
    <property type="term" value="C:membrane"/>
    <property type="evidence" value="ECO:0007669"/>
    <property type="project" value="TreeGrafter"/>
</dbReference>
<sequence length="265" mass="27946">MPYITVNQKRLNYADSHPGGAPAGGLTFVFIHGLGSSQNYFFAILPHLTATHRCVTIDTYGSGRSRFTGLDQNIGSIANDAVKLMDALKISSAVVVGHSMGGTTALHLASQYSERVVAVVAIGPVHPTASTGQIFEKRIQVVSEDGMEPMADKIPGTATGSHSTPLQKAFIRELILGQDPAGYISLCRVVSTATAPDYAAIKVPLLVIAGDEDKSAPLDGCKHIISRVSSSTKVLEVLSGVGHWHCIEAGDEVGKLIASFTRAHT</sequence>
<dbReference type="GeneID" id="55991170"/>
<dbReference type="GO" id="GO:0046464">
    <property type="term" value="P:acylglycerol catabolic process"/>
    <property type="evidence" value="ECO:0007669"/>
    <property type="project" value="TreeGrafter"/>
</dbReference>
<evidence type="ECO:0000313" key="2">
    <source>
        <dbReference type="EMBL" id="QKX56562.1"/>
    </source>
</evidence>
<evidence type="ECO:0000259" key="1">
    <source>
        <dbReference type="Pfam" id="PF00561"/>
    </source>
</evidence>
<dbReference type="Proteomes" id="UP000509510">
    <property type="component" value="Chromosome II"/>
</dbReference>
<dbReference type="Gene3D" id="3.40.50.1820">
    <property type="entry name" value="alpha/beta hydrolase"/>
    <property type="match status" value="1"/>
</dbReference>
<evidence type="ECO:0000313" key="3">
    <source>
        <dbReference type="Proteomes" id="UP000509510"/>
    </source>
</evidence>
<dbReference type="GO" id="GO:0047372">
    <property type="term" value="F:monoacylglycerol lipase activity"/>
    <property type="evidence" value="ECO:0007669"/>
    <property type="project" value="TreeGrafter"/>
</dbReference>
<proteinExistence type="predicted"/>
<dbReference type="PANTHER" id="PTHR43798:SF5">
    <property type="entry name" value="MONOACYLGLYCEROL LIPASE ABHD6"/>
    <property type="match status" value="1"/>
</dbReference>
<dbReference type="InterPro" id="IPR000073">
    <property type="entry name" value="AB_hydrolase_1"/>
</dbReference>
<dbReference type="InterPro" id="IPR029058">
    <property type="entry name" value="AB_hydrolase_fold"/>
</dbReference>
<reference evidence="3" key="1">
    <citation type="submission" date="2020-06" db="EMBL/GenBank/DDBJ databases">
        <title>A chromosome-scale genome assembly of Talaromyces rugulosus W13939.</title>
        <authorList>
            <person name="Wang B."/>
            <person name="Guo L."/>
            <person name="Ye K."/>
            <person name="Wang L."/>
        </authorList>
    </citation>
    <scope>NUCLEOTIDE SEQUENCE [LARGE SCALE GENOMIC DNA]</scope>
    <source>
        <strain evidence="3">W13939</strain>
    </source>
</reference>
<accession>A0A7H8QRM8</accession>
<dbReference type="OrthoDB" id="408373at2759"/>
<dbReference type="Pfam" id="PF00561">
    <property type="entry name" value="Abhydrolase_1"/>
    <property type="match status" value="1"/>
</dbReference>
<dbReference type="SUPFAM" id="SSF53474">
    <property type="entry name" value="alpha/beta-Hydrolases"/>
    <property type="match status" value="1"/>
</dbReference>
<keyword evidence="3" id="KW-1185">Reference proteome</keyword>
<dbReference type="PRINTS" id="PR00111">
    <property type="entry name" value="ABHYDROLASE"/>
</dbReference>